<dbReference type="InterPro" id="IPR044726">
    <property type="entry name" value="ABCC_6TM_D2"/>
</dbReference>
<dbReference type="SMART" id="SM00382">
    <property type="entry name" value="AAA"/>
    <property type="match status" value="2"/>
</dbReference>
<dbReference type="InterPro" id="IPR027417">
    <property type="entry name" value="P-loop_NTPase"/>
</dbReference>
<dbReference type="PROSITE" id="PS50893">
    <property type="entry name" value="ABC_TRANSPORTER_2"/>
    <property type="match status" value="2"/>
</dbReference>
<feature type="domain" description="ABC transmembrane type-1" evidence="12">
    <location>
        <begin position="989"/>
        <end position="1269"/>
    </location>
</feature>
<feature type="domain" description="ABC transporter" evidence="11">
    <location>
        <begin position="1335"/>
        <end position="1570"/>
    </location>
</feature>
<feature type="transmembrane region" description="Helical" evidence="10">
    <location>
        <begin position="1125"/>
        <end position="1144"/>
    </location>
</feature>
<evidence type="ECO:0000313" key="13">
    <source>
        <dbReference type="EMBL" id="KAK7195831.1"/>
    </source>
</evidence>
<dbReference type="InterPro" id="IPR036640">
    <property type="entry name" value="ABC1_TM_sf"/>
</dbReference>
<dbReference type="PANTHER" id="PTHR24223:SF273">
    <property type="entry name" value="MULTIDRUG RESISTANCE PROTEIN E"/>
    <property type="match status" value="1"/>
</dbReference>
<keyword evidence="6 10" id="KW-1133">Transmembrane helix</keyword>
<keyword evidence="4" id="KW-0547">Nucleotide-binding</keyword>
<evidence type="ECO:0000256" key="3">
    <source>
        <dbReference type="ARBA" id="ARBA00022692"/>
    </source>
</evidence>
<evidence type="ECO:0000256" key="5">
    <source>
        <dbReference type="ARBA" id="ARBA00022840"/>
    </source>
</evidence>
<feature type="region of interest" description="Disordered" evidence="9">
    <location>
        <begin position="117"/>
        <end position="136"/>
    </location>
</feature>
<comment type="caution">
    <text evidence="13">The sequence shown here is derived from an EMBL/GenBank/DDBJ whole genome shotgun (WGS) entry which is preliminary data.</text>
</comment>
<organism evidence="13 14">
    <name type="scientific">Novymonas esmeraldas</name>
    <dbReference type="NCBI Taxonomy" id="1808958"/>
    <lineage>
        <taxon>Eukaryota</taxon>
        <taxon>Discoba</taxon>
        <taxon>Euglenozoa</taxon>
        <taxon>Kinetoplastea</taxon>
        <taxon>Metakinetoplastina</taxon>
        <taxon>Trypanosomatida</taxon>
        <taxon>Trypanosomatidae</taxon>
        <taxon>Novymonas</taxon>
    </lineage>
</organism>
<evidence type="ECO:0000256" key="7">
    <source>
        <dbReference type="ARBA" id="ARBA00023136"/>
    </source>
</evidence>
<dbReference type="CDD" id="cd18580">
    <property type="entry name" value="ABC_6TM_ABCC_D2"/>
    <property type="match status" value="1"/>
</dbReference>
<feature type="transmembrane region" description="Helical" evidence="10">
    <location>
        <begin position="522"/>
        <end position="548"/>
    </location>
</feature>
<sequence length="1585" mass="174978">MTDSRYTRPAPLDETTALLNNGRPSRSYTQHRSCGDGSDSDAVSVLTTPESVDDAALLTAQEAAERECERLLDELWGREPAYAPTAEDRANWFQQLYYGWIGDFIYKAAAGSITEADLPPPSRSTRTHHTGRRLSRQTHADIAASRRWDGYIGCEVAYEAEPETSGVLRWVGYMQQSDHPRSLLAGVEWRVAPRHRRHAVAGAGGALHNGVVHGERLFRPHHNNWRCSCEPVDRVFLSATRNPMRPGPPPSPDLLWALFGAHWYHVWAQIAPKLLSDLAAVLLPVLLEYFVRYLDADAATWGWGVGLVLTIFLTSAVQSCAAHKYDHISIRSAALFETSSIALLFEKCFTVAPRSLRRPDMSVGRIMNMVGTDVDNVGSLNWYLMYFWSAPLQLTLCILLLIRLVGWCALPGVAALFITLPLQSAISKYAQEVRERMAAVIDVRIRRVNELLSGIRVVKFMGWEPRFLAQIEQARDRELRCLRDTQLANVAFMFIDGATPIVVIAVVFVLYHLSGRALKPEIVFPTIALLNTMRVSFFMIPSTLSAVLQCMVSTKRITAFLECPDAVSQVQDISDIFTAGAAAAFKDAYVHTHLPAELPQCRSRLTTTVQRMLLWFRRRGVPEAEWYELDGAEAGEASPTLCSPTLVDTIADTRAAAAEEEEEEDGTTKYYQLVSKALLRDVNVLFPDGKLTMVIGATGCGKSTLLGALMGEYDVASGEVWAERSIAYVSQQPWIMNATLRDNILFFDEERATDLQEVLQCCQLQDDLRTLAAGLETEIGEKGINLSGGQKARVSLARAVYADRATYLLDDPLSALDAHVGQRIVQDVMLGRLRGKTRVLATHQMHLLPLADHIVVLQRGRIVFSGSHAAFTATSLEDTLRGELRRDEDFASLDTATAAPADFGDSGDSSDESDAAESQCVAHTDSGVAEDTGASTGGAGEDSSAALEKTKTPVSEGTLMTKEEQLVGTVPWATYRAYIDACGGAASWVLLFGVFVVTECVNAANGVWLSMWSTNALGRSATTYLYGYLLIVFLGIFSAPLRCFFCYHLTRIGSRNLHRDLLASIGVARVSFFDTTPLGRVLNRFTKDVSSLDSTLNDSYLYLLQYFFSMCSTITIMLVAQPLVLLAVVPCVFIYYKLMLVYNASNRETRRIKSIAHSPVFTLLEESLQGQRTIAIYGKTRVMLQEALKRLDVVYSALYMQNVANRWLGVRLEFMGCVVISVVALLGVTSKMNGASSNKVGLISLSLTMSMTLTETLNWLVRQVAMVEAEMNCVERILHYIREVEHEDIPEMKVLVERVFEYRRELFCAANSTDLVVKRMSPTGPVTHAVQAGSLVFDGVQMRYREGLPLVLRDVSFRIAPREKVGVVGRTGSGKSTLLLTFLRMVEVCGGSIAVNGRAIGAYGLRELRRQFSMIPQDPVLFDGTVRLNVDPFLEASAAEVWAALELVGLRERVAAEAEGIDSRVLEGGSNYSVGQRQLMCMARALLKKGSGFILMDEATANIDPALDRQIQTTVMSAFAAYTVITIAHRLHTVAQYDKIIVMDHGVVAEMGSPRELSERPGSVFRGMVASLGRRGAAEFRALLL</sequence>
<feature type="transmembrane region" description="Helical" evidence="10">
    <location>
        <begin position="300"/>
        <end position="321"/>
    </location>
</feature>
<feature type="transmembrane region" description="Helical" evidence="10">
    <location>
        <begin position="1208"/>
        <end position="1228"/>
    </location>
</feature>
<feature type="transmembrane region" description="Helical" evidence="10">
    <location>
        <begin position="1100"/>
        <end position="1119"/>
    </location>
</feature>
<dbReference type="InterPro" id="IPR003593">
    <property type="entry name" value="AAA+_ATPase"/>
</dbReference>
<dbReference type="InterPro" id="IPR050173">
    <property type="entry name" value="ABC_transporter_C-like"/>
</dbReference>
<name>A0AAW0EQM7_9TRYP</name>
<dbReference type="SUPFAM" id="SSF52540">
    <property type="entry name" value="P-loop containing nucleoside triphosphate hydrolases"/>
    <property type="match status" value="2"/>
</dbReference>
<feature type="transmembrane region" description="Helical" evidence="10">
    <location>
        <begin position="1024"/>
        <end position="1045"/>
    </location>
</feature>
<keyword evidence="8" id="KW-0325">Glycoprotein</keyword>
<keyword evidence="7 10" id="KW-0472">Membrane</keyword>
<feature type="region of interest" description="Disordered" evidence="9">
    <location>
        <begin position="898"/>
        <end position="953"/>
    </location>
</feature>
<dbReference type="CDD" id="cd03244">
    <property type="entry name" value="ABCC_MRP_domain2"/>
    <property type="match status" value="1"/>
</dbReference>
<evidence type="ECO:0000256" key="2">
    <source>
        <dbReference type="ARBA" id="ARBA00022448"/>
    </source>
</evidence>
<keyword evidence="14" id="KW-1185">Reference proteome</keyword>
<dbReference type="InterPro" id="IPR044746">
    <property type="entry name" value="ABCC_6TM_D1"/>
</dbReference>
<feature type="compositionally biased region" description="Low complexity" evidence="9">
    <location>
        <begin position="898"/>
        <end position="907"/>
    </location>
</feature>
<dbReference type="GO" id="GO:0005524">
    <property type="term" value="F:ATP binding"/>
    <property type="evidence" value="ECO:0007669"/>
    <property type="project" value="UniProtKB-KW"/>
</dbReference>
<dbReference type="InterPro" id="IPR017871">
    <property type="entry name" value="ABC_transporter-like_CS"/>
</dbReference>
<dbReference type="GO" id="GO:0016887">
    <property type="term" value="F:ATP hydrolysis activity"/>
    <property type="evidence" value="ECO:0007669"/>
    <property type="project" value="InterPro"/>
</dbReference>
<feature type="compositionally biased region" description="Basic residues" evidence="9">
    <location>
        <begin position="125"/>
        <end position="136"/>
    </location>
</feature>
<reference evidence="13 14" key="1">
    <citation type="journal article" date="2021" name="MBio">
        <title>A New Model Trypanosomatid, Novymonas esmeraldas: Genomic Perception of Its 'Candidatus Pandoraea novymonadis' Endosymbiont.</title>
        <authorList>
            <person name="Zakharova A."/>
            <person name="Saura A."/>
            <person name="Butenko A."/>
            <person name="Podesvova L."/>
            <person name="Warmusova S."/>
            <person name="Kostygov A.Y."/>
            <person name="Nenarokova A."/>
            <person name="Lukes J."/>
            <person name="Opperdoes F.R."/>
            <person name="Yurchenko V."/>
        </authorList>
    </citation>
    <scope>NUCLEOTIDE SEQUENCE [LARGE SCALE GENOMIC DNA]</scope>
    <source>
        <strain evidence="13 14">E262AT.01</strain>
    </source>
</reference>
<feature type="transmembrane region" description="Helical" evidence="10">
    <location>
        <begin position="487"/>
        <end position="510"/>
    </location>
</feature>
<dbReference type="Pfam" id="PF00005">
    <property type="entry name" value="ABC_tran"/>
    <property type="match status" value="2"/>
</dbReference>
<evidence type="ECO:0000256" key="6">
    <source>
        <dbReference type="ARBA" id="ARBA00022989"/>
    </source>
</evidence>
<evidence type="ECO:0000256" key="1">
    <source>
        <dbReference type="ARBA" id="ARBA00004141"/>
    </source>
</evidence>
<keyword evidence="3 10" id="KW-0812">Transmembrane</keyword>
<feature type="compositionally biased region" description="Polar residues" evidence="9">
    <location>
        <begin position="17"/>
        <end position="32"/>
    </location>
</feature>
<protein>
    <submittedName>
        <fullName evidence="13">Pentamidine resistance protein 1</fullName>
    </submittedName>
</protein>
<evidence type="ECO:0000256" key="8">
    <source>
        <dbReference type="ARBA" id="ARBA00023180"/>
    </source>
</evidence>
<feature type="domain" description="ABC transmembrane type-1" evidence="12">
    <location>
        <begin position="274"/>
        <end position="549"/>
    </location>
</feature>
<evidence type="ECO:0000256" key="9">
    <source>
        <dbReference type="SAM" id="MobiDB-lite"/>
    </source>
</evidence>
<evidence type="ECO:0000259" key="11">
    <source>
        <dbReference type="PROSITE" id="PS50893"/>
    </source>
</evidence>
<dbReference type="CDD" id="cd03250">
    <property type="entry name" value="ABCC_MRP_domain1"/>
    <property type="match status" value="1"/>
</dbReference>
<evidence type="ECO:0000259" key="12">
    <source>
        <dbReference type="PROSITE" id="PS50929"/>
    </source>
</evidence>
<dbReference type="Pfam" id="PF00664">
    <property type="entry name" value="ABC_membrane"/>
    <property type="match status" value="2"/>
</dbReference>
<dbReference type="PANTHER" id="PTHR24223">
    <property type="entry name" value="ATP-BINDING CASSETTE SUB-FAMILY C"/>
    <property type="match status" value="1"/>
</dbReference>
<dbReference type="Proteomes" id="UP001430356">
    <property type="component" value="Unassembled WGS sequence"/>
</dbReference>
<dbReference type="PROSITE" id="PS50929">
    <property type="entry name" value="ABC_TM1F"/>
    <property type="match status" value="2"/>
</dbReference>
<gene>
    <name evidence="13" type="ORF">NESM_000514300</name>
</gene>
<feature type="domain" description="ABC transporter" evidence="11">
    <location>
        <begin position="662"/>
        <end position="884"/>
    </location>
</feature>
<dbReference type="EMBL" id="JAECZO010000063">
    <property type="protein sequence ID" value="KAK7195831.1"/>
    <property type="molecule type" value="Genomic_DNA"/>
</dbReference>
<dbReference type="FunFam" id="3.40.50.300:FF:002055">
    <property type="entry name" value="ATP-binding cassette protein subfamily C, member 1"/>
    <property type="match status" value="1"/>
</dbReference>
<feature type="region of interest" description="Disordered" evidence="9">
    <location>
        <begin position="1"/>
        <end position="42"/>
    </location>
</feature>
<comment type="subcellular location">
    <subcellularLocation>
        <location evidence="1">Membrane</location>
        <topology evidence="1">Multi-pass membrane protein</topology>
    </subcellularLocation>
</comment>
<dbReference type="SMART" id="SM01052">
    <property type="entry name" value="CAP_GLY"/>
    <property type="match status" value="1"/>
</dbReference>
<dbReference type="GO" id="GO:0016020">
    <property type="term" value="C:membrane"/>
    <property type="evidence" value="ECO:0007669"/>
    <property type="project" value="UniProtKB-SubCell"/>
</dbReference>
<dbReference type="CDD" id="cd18579">
    <property type="entry name" value="ABC_6TM_ABCC_D1"/>
    <property type="match status" value="1"/>
</dbReference>
<evidence type="ECO:0000256" key="4">
    <source>
        <dbReference type="ARBA" id="ARBA00022741"/>
    </source>
</evidence>
<keyword evidence="5" id="KW-0067">ATP-binding</keyword>
<dbReference type="GO" id="GO:0140359">
    <property type="term" value="F:ABC-type transporter activity"/>
    <property type="evidence" value="ECO:0007669"/>
    <property type="project" value="InterPro"/>
</dbReference>
<dbReference type="InterPro" id="IPR003439">
    <property type="entry name" value="ABC_transporter-like_ATP-bd"/>
</dbReference>
<evidence type="ECO:0000256" key="10">
    <source>
        <dbReference type="SAM" id="Phobius"/>
    </source>
</evidence>
<accession>A0AAW0EQM7</accession>
<keyword evidence="2" id="KW-0813">Transport</keyword>
<dbReference type="SUPFAM" id="SSF90123">
    <property type="entry name" value="ABC transporter transmembrane region"/>
    <property type="match status" value="2"/>
</dbReference>
<dbReference type="Gene3D" id="1.20.1560.10">
    <property type="entry name" value="ABC transporter type 1, transmembrane domain"/>
    <property type="match status" value="2"/>
</dbReference>
<dbReference type="FunFam" id="1.20.1560.10:FF:000010">
    <property type="entry name" value="Multidrug resistance-associated ABC transporter"/>
    <property type="match status" value="1"/>
</dbReference>
<proteinExistence type="predicted"/>
<dbReference type="InterPro" id="IPR000938">
    <property type="entry name" value="CAP-Gly_domain"/>
</dbReference>
<dbReference type="FunFam" id="3.40.50.300:FF:000630">
    <property type="entry name" value="ATP-binding cassette (ABC) transporter, putative"/>
    <property type="match status" value="1"/>
</dbReference>
<feature type="transmembrane region" description="Helical" evidence="10">
    <location>
        <begin position="985"/>
        <end position="1004"/>
    </location>
</feature>
<evidence type="ECO:0000313" key="14">
    <source>
        <dbReference type="Proteomes" id="UP001430356"/>
    </source>
</evidence>
<dbReference type="FunFam" id="1.20.1560.10:FF:000082">
    <property type="entry name" value="ABC transporter, multidrug resistance associated protein"/>
    <property type="match status" value="1"/>
</dbReference>
<dbReference type="Gene3D" id="3.40.50.300">
    <property type="entry name" value="P-loop containing nucleotide triphosphate hydrolases"/>
    <property type="match status" value="2"/>
</dbReference>
<feature type="transmembrane region" description="Helical" evidence="10">
    <location>
        <begin position="392"/>
        <end position="418"/>
    </location>
</feature>
<dbReference type="PROSITE" id="PS00211">
    <property type="entry name" value="ABC_TRANSPORTER_1"/>
    <property type="match status" value="2"/>
</dbReference>
<dbReference type="InterPro" id="IPR011527">
    <property type="entry name" value="ABC1_TM_dom"/>
</dbReference>